<evidence type="ECO:0000313" key="4">
    <source>
        <dbReference type="Proteomes" id="UP000275267"/>
    </source>
</evidence>
<dbReference type="EMBL" id="PQIB02000007">
    <property type="protein sequence ID" value="RLN09235.1"/>
    <property type="molecule type" value="Genomic_DNA"/>
</dbReference>
<protein>
    <submittedName>
        <fullName evidence="3">Regulatory protein NPR3-like</fullName>
    </submittedName>
</protein>
<sequence length="96" mass="10732">MEELVPGGRVGREAFQAFLGYLYTGKLWAAPLDVVSCADPVCPHDSCPPAIRFAVEIMYAAWTFKIHELISAFQLMYIRSIAVGQLCYFDLWNANG</sequence>
<name>A0A3L6RUG5_PANMI</name>
<dbReference type="AlphaFoldDB" id="A0A3L6RUG5"/>
<dbReference type="GO" id="GO:0050832">
    <property type="term" value="P:defense response to fungus"/>
    <property type="evidence" value="ECO:0007669"/>
    <property type="project" value="TreeGrafter"/>
</dbReference>
<evidence type="ECO:0000256" key="1">
    <source>
        <dbReference type="PROSITE-ProRule" id="PRU01391"/>
    </source>
</evidence>
<dbReference type="GO" id="GO:0008270">
    <property type="term" value="F:zinc ion binding"/>
    <property type="evidence" value="ECO:0007669"/>
    <property type="project" value="UniProtKB-KW"/>
</dbReference>
<comment type="caution">
    <text evidence="3">The sequence shown here is derived from an EMBL/GenBank/DDBJ whole genome shotgun (WGS) entry which is preliminary data.</text>
</comment>
<gene>
    <name evidence="3" type="ORF">C2845_PM11G06720</name>
</gene>
<evidence type="ECO:0000259" key="2">
    <source>
        <dbReference type="PROSITE" id="PS52046"/>
    </source>
</evidence>
<dbReference type="GO" id="GO:2000031">
    <property type="term" value="P:regulation of salicylic acid mediated signaling pathway"/>
    <property type="evidence" value="ECO:0007669"/>
    <property type="project" value="InterPro"/>
</dbReference>
<dbReference type="PANTHER" id="PTHR46475:SF2">
    <property type="entry name" value="REGULATORY PROTEIN NPR3"/>
    <property type="match status" value="1"/>
</dbReference>
<keyword evidence="1" id="KW-0862">Zinc</keyword>
<dbReference type="InterPro" id="IPR057250">
    <property type="entry name" value="Znf_C2HC_NPR-type"/>
</dbReference>
<dbReference type="PROSITE" id="PS52046">
    <property type="entry name" value="ZF_C2HC_NPR"/>
    <property type="match status" value="1"/>
</dbReference>
<feature type="domain" description="C2HC NPR-type" evidence="2">
    <location>
        <begin position="34"/>
        <end position="48"/>
    </location>
</feature>
<keyword evidence="1" id="KW-0863">Zinc-finger</keyword>
<dbReference type="GO" id="GO:0009862">
    <property type="term" value="P:systemic acquired resistance, salicylic acid mediated signaling pathway"/>
    <property type="evidence" value="ECO:0007669"/>
    <property type="project" value="InterPro"/>
</dbReference>
<dbReference type="OrthoDB" id="1714146at2759"/>
<keyword evidence="1" id="KW-0479">Metal-binding</keyword>
<accession>A0A3L6RUG5</accession>
<organism evidence="3 4">
    <name type="scientific">Panicum miliaceum</name>
    <name type="common">Proso millet</name>
    <name type="synonym">Broomcorn millet</name>
    <dbReference type="NCBI Taxonomy" id="4540"/>
    <lineage>
        <taxon>Eukaryota</taxon>
        <taxon>Viridiplantae</taxon>
        <taxon>Streptophyta</taxon>
        <taxon>Embryophyta</taxon>
        <taxon>Tracheophyta</taxon>
        <taxon>Spermatophyta</taxon>
        <taxon>Magnoliopsida</taxon>
        <taxon>Liliopsida</taxon>
        <taxon>Poales</taxon>
        <taxon>Poaceae</taxon>
        <taxon>PACMAD clade</taxon>
        <taxon>Panicoideae</taxon>
        <taxon>Panicodae</taxon>
        <taxon>Paniceae</taxon>
        <taxon>Panicinae</taxon>
        <taxon>Panicum</taxon>
        <taxon>Panicum sect. Panicum</taxon>
    </lineage>
</organism>
<comment type="caution">
    <text evidence="1">Lacks conserved residue(s) required for the propagation of feature annotation.</text>
</comment>
<dbReference type="PANTHER" id="PTHR46475">
    <property type="entry name" value="REGULATORY PROTEIN NPR3"/>
    <property type="match status" value="1"/>
</dbReference>
<dbReference type="InterPro" id="IPR044292">
    <property type="entry name" value="NPR"/>
</dbReference>
<dbReference type="GO" id="GO:0042742">
    <property type="term" value="P:defense response to bacterium"/>
    <property type="evidence" value="ECO:0007669"/>
    <property type="project" value="TreeGrafter"/>
</dbReference>
<evidence type="ECO:0000313" key="3">
    <source>
        <dbReference type="EMBL" id="RLN09235.1"/>
    </source>
</evidence>
<reference evidence="4" key="1">
    <citation type="journal article" date="2019" name="Nat. Commun.">
        <title>The genome of broomcorn millet.</title>
        <authorList>
            <person name="Zou C."/>
            <person name="Miki D."/>
            <person name="Li D."/>
            <person name="Tang Q."/>
            <person name="Xiao L."/>
            <person name="Rajput S."/>
            <person name="Deng P."/>
            <person name="Jia W."/>
            <person name="Huang R."/>
            <person name="Zhang M."/>
            <person name="Sun Y."/>
            <person name="Hu J."/>
            <person name="Fu X."/>
            <person name="Schnable P.S."/>
            <person name="Li F."/>
            <person name="Zhang H."/>
            <person name="Feng B."/>
            <person name="Zhu X."/>
            <person name="Liu R."/>
            <person name="Schnable J.C."/>
            <person name="Zhu J.-K."/>
            <person name="Zhang H."/>
        </authorList>
    </citation>
    <scope>NUCLEOTIDE SEQUENCE [LARGE SCALE GENOMIC DNA]</scope>
</reference>
<dbReference type="Proteomes" id="UP000275267">
    <property type="component" value="Unassembled WGS sequence"/>
</dbReference>
<dbReference type="STRING" id="4540.A0A3L6RUG5"/>
<dbReference type="GO" id="GO:2000022">
    <property type="term" value="P:regulation of jasmonic acid mediated signaling pathway"/>
    <property type="evidence" value="ECO:0007669"/>
    <property type="project" value="InterPro"/>
</dbReference>
<proteinExistence type="predicted"/>
<keyword evidence="4" id="KW-1185">Reference proteome</keyword>
<dbReference type="GO" id="GO:0005634">
    <property type="term" value="C:nucleus"/>
    <property type="evidence" value="ECO:0007669"/>
    <property type="project" value="TreeGrafter"/>
</dbReference>